<sequence>MLPIKYNNREIRMKMERFILSSSSKVAVAITLAMISMPTHAAGIISGDGGPQVAIASNGAEIVDIVKPNQNGLSHNQYNQYNVNKSGAVLNNSLIAGQSQLAGKLGANHNLQGQAANLILNEVITRNPSLLLGKQEIFGMAADYVLANPNGITCDGCGFINTNRSSLVVGNPLIKNGKLENYQTDNQNKLLVNSQGLTTATILDLIAPSISVNGRVEAKEINAITGHNDVSRDTLTITESKGLPHAVDSYYLGSMQAGRIRIINTDEGSGVNLEGQFKGQDIVAVDTKGNLLLTAANIEGDNINLKGQHIRSQGKITTHTNKYYGAKNYQNYRGGIDINGQTDSQHLQRTALVGKNISIIAAKDNHLTATLIEGEDVAVKGGNIQLDSDKTVNKQRDTNNNWFYSQTNYSTTTSEKTQQHGTVIDASKTVNLISTQGDVILTGAKVTANKSLVVNSGGDIVLSGTIEKTKNDHNRNLRNHTSSLITGQFHDSNETDTLKSSQLISDGALGINAQQSVRLKAAKVQSKQDLIINAKKIIDISVQNTANNKTVKDNKTYWGGIGGGNNNNNSNNSDISHGSEIVSGGHLLVSAGDGINITGSKVSAKSGGFVQTQHGGLLIDNAISTSIDKVDNRNGTAFNITKNANKSTHTTQTVHGSALVSDVDLKLLSKKDIDVVGSLVKSAGTLGIESLGTINIKAAQQDEQLDQTKTKLSVDSYAKEISDKQYKAGVHIEHTATTEKTHQTKHIGSLLEGESVNISAQGDANFQGSKLKTTKGSANVSAENVSFLAEKDVTTTTKTQDTVGGGIYYIGGIDKAGSGYEAGFSKQKSELSKEDALVSRTDIAGNLIVNAKEKLTQQGTEHQVKDQYKETAKDVAHLAAISKDETKTTKASAGIDIGTNIDYSGITRPIEKAIKSGSKGGLSDAIDNIGKTGAANIGVDVTIEAKTSKNVKGSTTALVTKITAGSLDINAKQTVTDEGTQYNADNGDYKLTANKHIDHASNNTQYENNSETHGSGGLRVYTTTGEDLTINAQGQGGNSSSQTTGSEAVTGSIVAKKNIKINVTQDAAYQGVKIQAEQGSTKIIAGGDVQFEQANNTHSSSSAKLNANASGSIGTTPNNKNMGVGLGGGVEKIALEEKSAVSGLISSGDKLEIIAGHDINFQGTKVTSANDTVVAAKNKVNIGVAKSTYTNKESHIAGKLNLGGGSNDTKDGSDGNASIGGAVNLAFKDENAVKQQGSEFTSNHKISVNAGSNDNDAIHGIGAQLKAKDVALTADKGGIVLESAQITEHKNNWNVALNGNAAVSQSFKKDEQAKVISNSGADTHNLNVGLGVSIDKLDQQINPNIKINANSISIITQKDARLSGGELTADKISGDIGGNLNIESRNDHEHKVIVNVDTGIGHTNATSAAITSKLSKAGTPHYAKPLKEKLDNVVGSAADKVTEKYNTFARHHDKSQATTGAVSFNKAQDKVTLPEKLTEKTQEKAAWWDLGARKLGNGVKSTLVEDKTKGLSGHAGFSFDVVNNNSVTAQTEINAKEGVMVNVRGDTNLTGAKIHTHRGGISLGDSKIINKDMHGYNNNYSASLDVPFTVGGVASTITKGVTKGESPITATANMNKTIVTSAIINKL</sequence>
<dbReference type="InterPro" id="IPR011050">
    <property type="entry name" value="Pectin_lyase_fold/virulence"/>
</dbReference>
<dbReference type="Proteomes" id="UP000240728">
    <property type="component" value="Unassembled WGS sequence"/>
</dbReference>
<name>A0AAX0YNU6_9GAMM</name>
<dbReference type="Pfam" id="PF05860">
    <property type="entry name" value="TPS"/>
    <property type="match status" value="1"/>
</dbReference>
<reference evidence="2 3" key="1">
    <citation type="submission" date="2018-01" db="EMBL/GenBank/DDBJ databases">
        <title>Whole genome sequencing of Histamine producing bacteria.</title>
        <authorList>
            <person name="Butler K."/>
        </authorList>
    </citation>
    <scope>NUCLEOTIDE SEQUENCE [LARGE SCALE GENOMIC DNA]</scope>
    <source>
        <strain evidence="2 3">A1-4</strain>
    </source>
</reference>
<organism evidence="2 3">
    <name type="scientific">Photobacterium kishitanii</name>
    <dbReference type="NCBI Taxonomy" id="318456"/>
    <lineage>
        <taxon>Bacteria</taxon>
        <taxon>Pseudomonadati</taxon>
        <taxon>Pseudomonadota</taxon>
        <taxon>Gammaproteobacteria</taxon>
        <taxon>Vibrionales</taxon>
        <taxon>Vibrionaceae</taxon>
        <taxon>Photobacterium</taxon>
    </lineage>
</organism>
<gene>
    <name evidence="2" type="ORF">C0W53_22960</name>
</gene>
<proteinExistence type="predicted"/>
<dbReference type="Pfam" id="PF13332">
    <property type="entry name" value="Fil_haemagg_2"/>
    <property type="match status" value="6"/>
</dbReference>
<accession>A0AAX0YNU6</accession>
<dbReference type="InterPro" id="IPR008638">
    <property type="entry name" value="FhaB/CdiA-like_TPS"/>
</dbReference>
<feature type="domain" description="Filamentous haemagglutinin FhaB/tRNA nuclease CdiA-like TPS" evidence="1">
    <location>
        <begin position="57"/>
        <end position="177"/>
    </location>
</feature>
<dbReference type="InterPro" id="IPR025157">
    <property type="entry name" value="Hemagglutinin_rpt"/>
</dbReference>
<dbReference type="SUPFAM" id="SSF51126">
    <property type="entry name" value="Pectin lyase-like"/>
    <property type="match status" value="1"/>
</dbReference>
<dbReference type="EMBL" id="PYOZ01000038">
    <property type="protein sequence ID" value="PSX38694.1"/>
    <property type="molecule type" value="Genomic_DNA"/>
</dbReference>
<keyword evidence="3" id="KW-1185">Reference proteome</keyword>
<dbReference type="SMART" id="SM00912">
    <property type="entry name" value="Haemagg_act"/>
    <property type="match status" value="1"/>
</dbReference>
<dbReference type="Gene3D" id="2.160.20.10">
    <property type="entry name" value="Single-stranded right-handed beta-helix, Pectin lyase-like"/>
    <property type="match status" value="1"/>
</dbReference>
<dbReference type="GO" id="GO:0003824">
    <property type="term" value="F:catalytic activity"/>
    <property type="evidence" value="ECO:0007669"/>
    <property type="project" value="UniProtKB-ARBA"/>
</dbReference>
<comment type="caution">
    <text evidence="2">The sequence shown here is derived from an EMBL/GenBank/DDBJ whole genome shotgun (WGS) entry which is preliminary data.</text>
</comment>
<dbReference type="InterPro" id="IPR012334">
    <property type="entry name" value="Pectin_lyas_fold"/>
</dbReference>
<evidence type="ECO:0000259" key="1">
    <source>
        <dbReference type="SMART" id="SM00912"/>
    </source>
</evidence>
<evidence type="ECO:0000313" key="2">
    <source>
        <dbReference type="EMBL" id="PSX38694.1"/>
    </source>
</evidence>
<evidence type="ECO:0000313" key="3">
    <source>
        <dbReference type="Proteomes" id="UP000240728"/>
    </source>
</evidence>
<protein>
    <submittedName>
        <fullName evidence="2">Filamentous hemagglutinin N-terminal domain-containing protein</fullName>
    </submittedName>
</protein>
<dbReference type="NCBIfam" id="TIGR01901">
    <property type="entry name" value="adhes_NPXG"/>
    <property type="match status" value="1"/>
</dbReference>